<protein>
    <recommendedName>
        <fullName evidence="5">Lipoprotein</fullName>
    </recommendedName>
</protein>
<sequence length="256" mass="26668">MTRTWRGRTAALAVAATLAVTGCRAGGGTPAPPDAASADGPTAAGAPGPSTDPTPAAPPAGVGIVPALRRWLVLRAGSRLPRPRAGVVVEETRREPVGPTGATESLGLSLRRGDRARWVLAVVDEDGLHVDLEHPRLSAWLTVDPWLADTAGIEEGGPGLVLAEMGPDGSMVALAHGARVLHEAVVPDGALGQLRESVTSTAAVAIVRWRSHRWFVLAERLPSRTRHVTVAASRSGFHAATAAELVTRWERASRAP</sequence>
<dbReference type="PROSITE" id="PS51257">
    <property type="entry name" value="PROKAR_LIPOPROTEIN"/>
    <property type="match status" value="1"/>
</dbReference>
<organism evidence="3 4">
    <name type="scientific">Nocardioides zeicaulis</name>
    <dbReference type="NCBI Taxonomy" id="1776857"/>
    <lineage>
        <taxon>Bacteria</taxon>
        <taxon>Bacillati</taxon>
        <taxon>Actinomycetota</taxon>
        <taxon>Actinomycetes</taxon>
        <taxon>Propionibacteriales</taxon>
        <taxon>Nocardioidaceae</taxon>
        <taxon>Nocardioides</taxon>
    </lineage>
</organism>
<comment type="caution">
    <text evidence="3">The sequence shown here is derived from an EMBL/GenBank/DDBJ whole genome shotgun (WGS) entry which is preliminary data.</text>
</comment>
<reference evidence="3 4" key="1">
    <citation type="submission" date="2024-09" db="EMBL/GenBank/DDBJ databases">
        <authorList>
            <person name="Sun Q."/>
            <person name="Mori K."/>
        </authorList>
    </citation>
    <scope>NUCLEOTIDE SEQUENCE [LARGE SCALE GENOMIC DNA]</scope>
    <source>
        <strain evidence="3 4">CCM 8654</strain>
    </source>
</reference>
<keyword evidence="4" id="KW-1185">Reference proteome</keyword>
<evidence type="ECO:0000256" key="2">
    <source>
        <dbReference type="SAM" id="SignalP"/>
    </source>
</evidence>
<name>A0ABV6E0D1_9ACTN</name>
<evidence type="ECO:0000313" key="4">
    <source>
        <dbReference type="Proteomes" id="UP001589698"/>
    </source>
</evidence>
<keyword evidence="2" id="KW-0732">Signal</keyword>
<proteinExistence type="predicted"/>
<feature type="chain" id="PRO_5047263042" description="Lipoprotein" evidence="2">
    <location>
        <begin position="26"/>
        <end position="256"/>
    </location>
</feature>
<accession>A0ABV6E0D1</accession>
<evidence type="ECO:0008006" key="5">
    <source>
        <dbReference type="Google" id="ProtNLM"/>
    </source>
</evidence>
<dbReference type="RefSeq" id="WP_378518021.1">
    <property type="nucleotide sequence ID" value="NZ_CBCSDI010000029.1"/>
</dbReference>
<feature type="region of interest" description="Disordered" evidence="1">
    <location>
        <begin position="25"/>
        <end position="61"/>
    </location>
</feature>
<dbReference type="EMBL" id="JBHLXH010000001">
    <property type="protein sequence ID" value="MFC0222368.1"/>
    <property type="molecule type" value="Genomic_DNA"/>
</dbReference>
<evidence type="ECO:0000256" key="1">
    <source>
        <dbReference type="SAM" id="MobiDB-lite"/>
    </source>
</evidence>
<dbReference type="Proteomes" id="UP001589698">
    <property type="component" value="Unassembled WGS sequence"/>
</dbReference>
<gene>
    <name evidence="3" type="ORF">ACFFJG_07745</name>
</gene>
<feature type="compositionally biased region" description="Low complexity" evidence="1">
    <location>
        <begin position="34"/>
        <end position="49"/>
    </location>
</feature>
<evidence type="ECO:0000313" key="3">
    <source>
        <dbReference type="EMBL" id="MFC0222368.1"/>
    </source>
</evidence>
<feature type="signal peptide" evidence="2">
    <location>
        <begin position="1"/>
        <end position="25"/>
    </location>
</feature>